<accession>A0A9W8AB71</accession>
<dbReference type="OrthoDB" id="6220758at2759"/>
<organism evidence="1 2">
    <name type="scientific">Mycoemilia scoparia</name>
    <dbReference type="NCBI Taxonomy" id="417184"/>
    <lineage>
        <taxon>Eukaryota</taxon>
        <taxon>Fungi</taxon>
        <taxon>Fungi incertae sedis</taxon>
        <taxon>Zoopagomycota</taxon>
        <taxon>Kickxellomycotina</taxon>
        <taxon>Kickxellomycetes</taxon>
        <taxon>Kickxellales</taxon>
        <taxon>Kickxellaceae</taxon>
        <taxon>Mycoemilia</taxon>
    </lineage>
</organism>
<dbReference type="EMBL" id="JANBPU010000006">
    <property type="protein sequence ID" value="KAJ1921245.1"/>
    <property type="molecule type" value="Genomic_DNA"/>
</dbReference>
<name>A0A9W8AB71_9FUNG</name>
<comment type="caution">
    <text evidence="1">The sequence shown here is derived from an EMBL/GenBank/DDBJ whole genome shotgun (WGS) entry which is preliminary data.</text>
</comment>
<reference evidence="1" key="1">
    <citation type="submission" date="2022-07" db="EMBL/GenBank/DDBJ databases">
        <title>Phylogenomic reconstructions and comparative analyses of Kickxellomycotina fungi.</title>
        <authorList>
            <person name="Reynolds N.K."/>
            <person name="Stajich J.E."/>
            <person name="Barry K."/>
            <person name="Grigoriev I.V."/>
            <person name="Crous P."/>
            <person name="Smith M.E."/>
        </authorList>
    </citation>
    <scope>NUCLEOTIDE SEQUENCE</scope>
    <source>
        <strain evidence="1">NBRC 100468</strain>
    </source>
</reference>
<proteinExistence type="predicted"/>
<dbReference type="Proteomes" id="UP001150538">
    <property type="component" value="Unassembled WGS sequence"/>
</dbReference>
<protein>
    <submittedName>
        <fullName evidence="1">Uncharacterized protein</fullName>
    </submittedName>
</protein>
<evidence type="ECO:0000313" key="2">
    <source>
        <dbReference type="Proteomes" id="UP001150538"/>
    </source>
</evidence>
<sequence length="195" mass="22488">MNCRKLLSTLSTRSGLTTRHLHTSRAEQAGLFGSLFGKKPQEQQQQELIEKVAESESELLEEVKNLSEEGYDRSNIYRFKEPTYVHDPEFVESKLKEIINPLSDGDWKSVTFDSPSQKLEVLSKAIEVLEKHIPDRALEHINSGQDLYSYYTTKPDAADSKHPVAKYFEENESQLPPNLTFVPFHKHQRKLHAYN</sequence>
<gene>
    <name evidence="1" type="ORF">H4219_000844</name>
</gene>
<evidence type="ECO:0000313" key="1">
    <source>
        <dbReference type="EMBL" id="KAJ1921245.1"/>
    </source>
</evidence>
<keyword evidence="2" id="KW-1185">Reference proteome</keyword>
<dbReference type="AlphaFoldDB" id="A0A9W8AB71"/>